<dbReference type="NCBIfam" id="NF040941">
    <property type="entry name" value="GGGWT_bact"/>
    <property type="match status" value="1"/>
</dbReference>
<dbReference type="Gene3D" id="3.90.215.10">
    <property type="entry name" value="Gamma Fibrinogen, chain A, domain 1"/>
    <property type="match status" value="2"/>
</dbReference>
<dbReference type="GO" id="GO:0005615">
    <property type="term" value="C:extracellular space"/>
    <property type="evidence" value="ECO:0007669"/>
    <property type="project" value="TreeGrafter"/>
</dbReference>
<dbReference type="PANTHER" id="PTHR19143">
    <property type="entry name" value="FIBRINOGEN/TENASCIN/ANGIOPOEITIN"/>
    <property type="match status" value="1"/>
</dbReference>
<dbReference type="Proteomes" id="UP000683360">
    <property type="component" value="Unassembled WGS sequence"/>
</dbReference>
<accession>A0A8S3TNL5</accession>
<proteinExistence type="predicted"/>
<evidence type="ECO:0000313" key="2">
    <source>
        <dbReference type="EMBL" id="CAG2235284.1"/>
    </source>
</evidence>
<name>A0A8S3TNL5_MYTED</name>
<dbReference type="InterPro" id="IPR002181">
    <property type="entry name" value="Fibrinogen_a/b/g_C_dom"/>
</dbReference>
<dbReference type="Pfam" id="PF00147">
    <property type="entry name" value="Fibrinogen_C"/>
    <property type="match status" value="1"/>
</dbReference>
<dbReference type="PROSITE" id="PS51406">
    <property type="entry name" value="FIBRINOGEN_C_2"/>
    <property type="match status" value="1"/>
</dbReference>
<feature type="domain" description="Fibrinogen C-terminal" evidence="1">
    <location>
        <begin position="103"/>
        <end position="268"/>
    </location>
</feature>
<evidence type="ECO:0000259" key="1">
    <source>
        <dbReference type="PROSITE" id="PS51406"/>
    </source>
</evidence>
<gene>
    <name evidence="2" type="ORF">MEDL_47875</name>
</gene>
<dbReference type="EMBL" id="CAJPWZ010002316">
    <property type="protein sequence ID" value="CAG2235284.1"/>
    <property type="molecule type" value="Genomic_DNA"/>
</dbReference>
<organism evidence="2 3">
    <name type="scientific">Mytilus edulis</name>
    <name type="common">Blue mussel</name>
    <dbReference type="NCBI Taxonomy" id="6550"/>
    <lineage>
        <taxon>Eukaryota</taxon>
        <taxon>Metazoa</taxon>
        <taxon>Spiralia</taxon>
        <taxon>Lophotrochozoa</taxon>
        <taxon>Mollusca</taxon>
        <taxon>Bivalvia</taxon>
        <taxon>Autobranchia</taxon>
        <taxon>Pteriomorphia</taxon>
        <taxon>Mytilida</taxon>
        <taxon>Mytiloidea</taxon>
        <taxon>Mytilidae</taxon>
        <taxon>Mytilinae</taxon>
        <taxon>Mytilus</taxon>
    </lineage>
</organism>
<dbReference type="AlphaFoldDB" id="A0A8S3TNL5"/>
<dbReference type="CDD" id="cd00087">
    <property type="entry name" value="FReD"/>
    <property type="match status" value="1"/>
</dbReference>
<evidence type="ECO:0000313" key="3">
    <source>
        <dbReference type="Proteomes" id="UP000683360"/>
    </source>
</evidence>
<dbReference type="InterPro" id="IPR036056">
    <property type="entry name" value="Fibrinogen-like_C"/>
</dbReference>
<keyword evidence="3" id="KW-1185">Reference proteome</keyword>
<protein>
    <submittedName>
        <fullName evidence="2">Ryncolin-2,Ryncolin-3,Ryncolin-1</fullName>
    </submittedName>
</protein>
<dbReference type="OrthoDB" id="6083639at2759"/>
<dbReference type="PANTHER" id="PTHR19143:SF458">
    <property type="entry name" value="FIBRINOGEN C-TERMINAL DOMAIN-CONTAINING PROTEIN-RELATED"/>
    <property type="match status" value="1"/>
</dbReference>
<sequence length="284" mass="32889">MFSTLYWSLIRLVICGQLYLIYAEIQKGKLLTYNNINISSSGSPTEVYTEDRSLVECSRRILNDDSICVASYDTVTYMCMMYTLCFSPLIDVSNTDTFLVHRDYSVLRPRDCGDIHPGSLSGVYTIYPADEQFDVYCDMDTAGPGWTVFQRRTDGTIDFYQGWYEFEIGFGNLESEFWLGDSLMKPGDRNQNGMMFSTKDRDNDRYPDNDCAQKYKGAWWHNMCHWANLNGAYLGGPHSSFADGIEWYTWKGYRYSLKSTKMMFKGKLSMTVISSFLFKVYNYN</sequence>
<dbReference type="SMART" id="SM00186">
    <property type="entry name" value="FBG"/>
    <property type="match status" value="1"/>
</dbReference>
<comment type="caution">
    <text evidence="2">The sequence shown here is derived from an EMBL/GenBank/DDBJ whole genome shotgun (WGS) entry which is preliminary data.</text>
</comment>
<dbReference type="InterPro" id="IPR050373">
    <property type="entry name" value="Fibrinogen_C-term_domain"/>
</dbReference>
<dbReference type="SUPFAM" id="SSF56496">
    <property type="entry name" value="Fibrinogen C-terminal domain-like"/>
    <property type="match status" value="1"/>
</dbReference>
<dbReference type="InterPro" id="IPR014716">
    <property type="entry name" value="Fibrinogen_a/b/g_C_1"/>
</dbReference>
<reference evidence="2" key="1">
    <citation type="submission" date="2021-03" db="EMBL/GenBank/DDBJ databases">
        <authorList>
            <person name="Bekaert M."/>
        </authorList>
    </citation>
    <scope>NUCLEOTIDE SEQUENCE</scope>
</reference>